<dbReference type="InterPro" id="IPR001264">
    <property type="entry name" value="Glyco_trans_51"/>
</dbReference>
<dbReference type="Proteomes" id="UP000184089">
    <property type="component" value="Unassembled WGS sequence"/>
</dbReference>
<dbReference type="EC" id="2.4.99.28" evidence="24"/>
<dbReference type="PANTHER" id="PTHR32282:SF33">
    <property type="entry name" value="PEPTIDOGLYCAN GLYCOSYLTRANSFERASE"/>
    <property type="match status" value="1"/>
</dbReference>
<sequence length="240" mass="26813">MKRFLRYLRNALIIVLGLAIIAGTAFSVACFGDYRQRVEAEPVAEKVAALRREEGYVPIDEISENFQKAIVAIEDHRFYSHGGIDIISIGRVLWKSLWNGRIVGGASTITQQVCKNIYLSQEQSLSRKVTEVFFAFKLEHELSKEEILELYCNTSYFGNGRTGIAEASAYYHTTPSELTVAQAAFLAALPQAPSYFADNPEQMEGRWRAVLGAMVAYGYLTEGERDEIVAQGCPIPDELQ</sequence>
<reference evidence="29" key="2">
    <citation type="submission" date="2016-11" db="EMBL/GenBank/DDBJ databases">
        <authorList>
            <person name="Varghese N."/>
            <person name="Submissions S."/>
        </authorList>
    </citation>
    <scope>NUCLEOTIDE SEQUENCE</scope>
    <source>
        <strain evidence="29">DSM 4029</strain>
    </source>
</reference>
<dbReference type="GO" id="GO:0008955">
    <property type="term" value="F:peptidoglycan glycosyltransferase activity"/>
    <property type="evidence" value="ECO:0007669"/>
    <property type="project" value="UniProtKB-EC"/>
</dbReference>
<evidence type="ECO:0000256" key="3">
    <source>
        <dbReference type="ARBA" id="ARBA00004752"/>
    </source>
</evidence>
<dbReference type="SUPFAM" id="SSF53955">
    <property type="entry name" value="Lysozyme-like"/>
    <property type="match status" value="1"/>
</dbReference>
<evidence type="ECO:0000256" key="26">
    <source>
        <dbReference type="ARBA" id="ARBA00060592"/>
    </source>
</evidence>
<dbReference type="InterPro" id="IPR036950">
    <property type="entry name" value="PBP_transglycosylase"/>
</dbReference>
<keyword evidence="22" id="KW-0961">Cell wall biogenesis/degradation</keyword>
<evidence type="ECO:0000256" key="18">
    <source>
        <dbReference type="ARBA" id="ARBA00022989"/>
    </source>
</evidence>
<comment type="catalytic activity">
    <reaction evidence="23">
        <text>Preferential cleavage: (Ac)2-L-Lys-D-Ala-|-D-Ala. Also transpeptidation of peptidyl-alanyl moieties that are N-acyl substituents of D-alanine.</text>
        <dbReference type="EC" id="3.4.16.4"/>
    </reaction>
</comment>
<dbReference type="GO" id="GO:0005886">
    <property type="term" value="C:plasma membrane"/>
    <property type="evidence" value="ECO:0007669"/>
    <property type="project" value="UniProtKB-SubCell"/>
</dbReference>
<comment type="caution">
    <text evidence="29">The sequence shown here is derived from an EMBL/GenBank/DDBJ whole genome shotgun (WGS) entry which is preliminary data.</text>
</comment>
<dbReference type="Gene3D" id="1.10.3810.10">
    <property type="entry name" value="Biosynthetic peptidoglycan transglycosylase-like"/>
    <property type="match status" value="1"/>
</dbReference>
<comment type="pathway">
    <text evidence="26">Glycan biosynthesis.</text>
</comment>
<dbReference type="PANTHER" id="PTHR32282">
    <property type="entry name" value="BINDING PROTEIN TRANSPEPTIDASE, PUTATIVE-RELATED"/>
    <property type="match status" value="1"/>
</dbReference>
<evidence type="ECO:0000256" key="9">
    <source>
        <dbReference type="ARBA" id="ARBA00022645"/>
    </source>
</evidence>
<evidence type="ECO:0000256" key="14">
    <source>
        <dbReference type="ARBA" id="ARBA00022801"/>
    </source>
</evidence>
<dbReference type="AlphaFoldDB" id="A0AAQ1MC36"/>
<evidence type="ECO:0000256" key="7">
    <source>
        <dbReference type="ARBA" id="ARBA00018638"/>
    </source>
</evidence>
<evidence type="ECO:0000256" key="11">
    <source>
        <dbReference type="ARBA" id="ARBA00022676"/>
    </source>
</evidence>
<keyword evidence="19" id="KW-0472">Membrane</keyword>
<evidence type="ECO:0000256" key="12">
    <source>
        <dbReference type="ARBA" id="ARBA00022679"/>
    </source>
</evidence>
<reference evidence="30" key="1">
    <citation type="submission" date="2016-11" db="EMBL/GenBank/DDBJ databases">
        <authorList>
            <person name="Jaros S."/>
            <person name="Januszkiewicz K."/>
            <person name="Wedrychowicz H."/>
        </authorList>
    </citation>
    <scope>NUCLEOTIDE SEQUENCE [LARGE SCALE GENOMIC DNA]</scope>
    <source>
        <strain evidence="30">DSM 4029</strain>
    </source>
</reference>
<keyword evidence="15" id="KW-0133">Cell shape</keyword>
<reference evidence="28 31" key="3">
    <citation type="journal article" date="2019" name="Nat. Med.">
        <title>A library of human gut bacterial isolates paired with longitudinal multiomics data enables mechanistic microbiome research.</title>
        <authorList>
            <person name="Poyet M."/>
            <person name="Groussin M."/>
            <person name="Gibbons S.M."/>
            <person name="Avila-Pacheco J."/>
            <person name="Jiang X."/>
            <person name="Kearney S.M."/>
            <person name="Perrotta A.R."/>
            <person name="Berdy B."/>
            <person name="Zhao S."/>
            <person name="Lieberman T.D."/>
            <person name="Swanson P.K."/>
            <person name="Smith M."/>
            <person name="Roesemann S."/>
            <person name="Alexander J.E."/>
            <person name="Rich S.A."/>
            <person name="Livny J."/>
            <person name="Vlamakis H."/>
            <person name="Clish C."/>
            <person name="Bullock K."/>
            <person name="Deik A."/>
            <person name="Scott J."/>
            <person name="Pierce K.A."/>
            <person name="Xavier R.J."/>
            <person name="Alm E.J."/>
        </authorList>
    </citation>
    <scope>NUCLEOTIDE SEQUENCE [LARGE SCALE GENOMIC DNA]</scope>
    <source>
        <strain evidence="28 31">BIOML-A2</strain>
    </source>
</reference>
<evidence type="ECO:0000256" key="6">
    <source>
        <dbReference type="ARBA" id="ARBA00012448"/>
    </source>
</evidence>
<comment type="pathway">
    <text evidence="3">Cell wall biogenesis; peptidoglycan biosynthesis.</text>
</comment>
<evidence type="ECO:0000256" key="17">
    <source>
        <dbReference type="ARBA" id="ARBA00022984"/>
    </source>
</evidence>
<keyword evidence="16" id="KW-0735">Signal-anchor</keyword>
<dbReference type="InterPro" id="IPR050396">
    <property type="entry name" value="Glycosyltr_51/Transpeptidase"/>
</dbReference>
<dbReference type="EC" id="3.4.16.4" evidence="6"/>
<dbReference type="Pfam" id="PF00912">
    <property type="entry name" value="Transgly"/>
    <property type="match status" value="1"/>
</dbReference>
<evidence type="ECO:0000256" key="23">
    <source>
        <dbReference type="ARBA" id="ARBA00034000"/>
    </source>
</evidence>
<comment type="similarity">
    <text evidence="5">In the N-terminal section; belongs to the glycosyltransferase 51 family.</text>
</comment>
<name>A0AAQ1MC36_9FIRM</name>
<evidence type="ECO:0000256" key="20">
    <source>
        <dbReference type="ARBA" id="ARBA00023251"/>
    </source>
</evidence>
<evidence type="ECO:0000256" key="24">
    <source>
        <dbReference type="ARBA" id="ARBA00044770"/>
    </source>
</evidence>
<evidence type="ECO:0000256" key="5">
    <source>
        <dbReference type="ARBA" id="ARBA00007739"/>
    </source>
</evidence>
<keyword evidence="13" id="KW-0812">Transmembrane</keyword>
<dbReference type="GO" id="GO:0008360">
    <property type="term" value="P:regulation of cell shape"/>
    <property type="evidence" value="ECO:0007669"/>
    <property type="project" value="UniProtKB-KW"/>
</dbReference>
<evidence type="ECO:0000256" key="25">
    <source>
        <dbReference type="ARBA" id="ARBA00049902"/>
    </source>
</evidence>
<evidence type="ECO:0000256" key="22">
    <source>
        <dbReference type="ARBA" id="ARBA00023316"/>
    </source>
</evidence>
<organism evidence="29 30">
    <name type="scientific">Bittarella massiliensis</name>
    <name type="common">ex Durand et al. 2017</name>
    <dbReference type="NCBI Taxonomy" id="1720313"/>
    <lineage>
        <taxon>Bacteria</taxon>
        <taxon>Bacillati</taxon>
        <taxon>Bacillota</taxon>
        <taxon>Clostridia</taxon>
        <taxon>Eubacteriales</taxon>
        <taxon>Oscillospiraceae</taxon>
        <taxon>Bittarella (ex Durand et al. 2017)</taxon>
    </lineage>
</organism>
<keyword evidence="31" id="KW-1185">Reference proteome</keyword>
<dbReference type="GO" id="GO:0046677">
    <property type="term" value="P:response to antibiotic"/>
    <property type="evidence" value="ECO:0007669"/>
    <property type="project" value="UniProtKB-KW"/>
</dbReference>
<evidence type="ECO:0000256" key="16">
    <source>
        <dbReference type="ARBA" id="ARBA00022968"/>
    </source>
</evidence>
<evidence type="ECO:0000256" key="1">
    <source>
        <dbReference type="ARBA" id="ARBA00002624"/>
    </source>
</evidence>
<dbReference type="GO" id="GO:0009252">
    <property type="term" value="P:peptidoglycan biosynthetic process"/>
    <property type="evidence" value="ECO:0007669"/>
    <property type="project" value="UniProtKB-KW"/>
</dbReference>
<keyword evidence="12" id="KW-0808">Transferase</keyword>
<keyword evidence="9" id="KW-0121">Carboxypeptidase</keyword>
<keyword evidence="8" id="KW-1003">Cell membrane</keyword>
<keyword evidence="11" id="KW-0328">Glycosyltransferase</keyword>
<keyword evidence="10" id="KW-0645">Protease</keyword>
<evidence type="ECO:0000256" key="10">
    <source>
        <dbReference type="ARBA" id="ARBA00022670"/>
    </source>
</evidence>
<accession>A0AAQ1MC36</accession>
<dbReference type="RefSeq" id="WP_021661230.1">
    <property type="nucleotide sequence ID" value="NZ_FQVY01000001.1"/>
</dbReference>
<dbReference type="PROSITE" id="PS51257">
    <property type="entry name" value="PROKAR_LIPOPROTEIN"/>
    <property type="match status" value="1"/>
</dbReference>
<proteinExistence type="inferred from homology"/>
<evidence type="ECO:0000256" key="13">
    <source>
        <dbReference type="ARBA" id="ARBA00022692"/>
    </source>
</evidence>
<comment type="subcellular location">
    <subcellularLocation>
        <location evidence="2">Cell membrane</location>
        <topology evidence="2">Single-pass type II membrane protein</topology>
    </subcellularLocation>
</comment>
<evidence type="ECO:0000256" key="15">
    <source>
        <dbReference type="ARBA" id="ARBA00022960"/>
    </source>
</evidence>
<comment type="catalytic activity">
    <reaction evidence="25">
        <text>[GlcNAc-(1-&gt;4)-Mur2Ac(oyl-L-Ala-gamma-D-Glu-L-Lys-D-Ala-D-Ala)](n)-di-trans,octa-cis-undecaprenyl diphosphate + beta-D-GlcNAc-(1-&gt;4)-Mur2Ac(oyl-L-Ala-gamma-D-Glu-L-Lys-D-Ala-D-Ala)-di-trans,octa-cis-undecaprenyl diphosphate = [GlcNAc-(1-&gt;4)-Mur2Ac(oyl-L-Ala-gamma-D-Glu-L-Lys-D-Ala-D-Ala)](n+1)-di-trans,octa-cis-undecaprenyl diphosphate + di-trans,octa-cis-undecaprenyl diphosphate + H(+)</text>
        <dbReference type="Rhea" id="RHEA:23708"/>
        <dbReference type="Rhea" id="RHEA-COMP:9602"/>
        <dbReference type="Rhea" id="RHEA-COMP:9603"/>
        <dbReference type="ChEBI" id="CHEBI:15378"/>
        <dbReference type="ChEBI" id="CHEBI:58405"/>
        <dbReference type="ChEBI" id="CHEBI:60033"/>
        <dbReference type="ChEBI" id="CHEBI:78435"/>
        <dbReference type="EC" id="2.4.99.28"/>
    </reaction>
</comment>
<keyword evidence="17" id="KW-0573">Peptidoglycan synthesis</keyword>
<evidence type="ECO:0000313" key="31">
    <source>
        <dbReference type="Proteomes" id="UP000474718"/>
    </source>
</evidence>
<evidence type="ECO:0000256" key="4">
    <source>
        <dbReference type="ARBA" id="ARBA00007090"/>
    </source>
</evidence>
<dbReference type="GO" id="GO:0030288">
    <property type="term" value="C:outer membrane-bounded periplasmic space"/>
    <property type="evidence" value="ECO:0007669"/>
    <property type="project" value="TreeGrafter"/>
</dbReference>
<evidence type="ECO:0000313" key="30">
    <source>
        <dbReference type="Proteomes" id="UP000184089"/>
    </source>
</evidence>
<dbReference type="GO" id="GO:0009002">
    <property type="term" value="F:serine-type D-Ala-D-Ala carboxypeptidase activity"/>
    <property type="evidence" value="ECO:0007669"/>
    <property type="project" value="UniProtKB-EC"/>
</dbReference>
<protein>
    <recommendedName>
        <fullName evidence="7">Penicillin-binding protein 1A</fullName>
        <ecNumber evidence="24">2.4.99.28</ecNumber>
        <ecNumber evidence="6">3.4.16.4</ecNumber>
    </recommendedName>
</protein>
<keyword evidence="21" id="KW-0511">Multifunctional enzyme</keyword>
<evidence type="ECO:0000256" key="21">
    <source>
        <dbReference type="ARBA" id="ARBA00023268"/>
    </source>
</evidence>
<evidence type="ECO:0000256" key="2">
    <source>
        <dbReference type="ARBA" id="ARBA00004401"/>
    </source>
</evidence>
<dbReference type="EMBL" id="FQVY01000001">
    <property type="protein sequence ID" value="SHF83070.1"/>
    <property type="molecule type" value="Genomic_DNA"/>
</dbReference>
<dbReference type="InterPro" id="IPR023346">
    <property type="entry name" value="Lysozyme-like_dom_sf"/>
</dbReference>
<comment type="similarity">
    <text evidence="4">In the C-terminal section; belongs to the transpeptidase family.</text>
</comment>
<evidence type="ECO:0000256" key="8">
    <source>
        <dbReference type="ARBA" id="ARBA00022475"/>
    </source>
</evidence>
<evidence type="ECO:0000313" key="29">
    <source>
        <dbReference type="EMBL" id="SHF83070.1"/>
    </source>
</evidence>
<keyword evidence="18" id="KW-1133">Transmembrane helix</keyword>
<dbReference type="FunFam" id="1.10.3810.10:FF:000001">
    <property type="entry name" value="Penicillin-binding protein 1A"/>
    <property type="match status" value="1"/>
</dbReference>
<keyword evidence="14" id="KW-0378">Hydrolase</keyword>
<comment type="function">
    <text evidence="1">Cell wall formation. Synthesis of cross-linked peptidoglycan from the lipid intermediates. The enzyme has a penicillin-insensitive transglycosylase N-terminal domain (formation of linear glycan strands) and a penicillin-sensitive transpeptidase C-terminal domain (cross-linking of the peptide subunits).</text>
</comment>
<evidence type="ECO:0000313" key="28">
    <source>
        <dbReference type="EMBL" id="MZL70128.1"/>
    </source>
</evidence>
<dbReference type="GO" id="GO:0006508">
    <property type="term" value="P:proteolysis"/>
    <property type="evidence" value="ECO:0007669"/>
    <property type="project" value="UniProtKB-KW"/>
</dbReference>
<dbReference type="GO" id="GO:0071555">
    <property type="term" value="P:cell wall organization"/>
    <property type="evidence" value="ECO:0007669"/>
    <property type="project" value="UniProtKB-KW"/>
</dbReference>
<evidence type="ECO:0000256" key="19">
    <source>
        <dbReference type="ARBA" id="ARBA00023136"/>
    </source>
</evidence>
<gene>
    <name evidence="28" type="ORF">GT747_10225</name>
    <name evidence="29" type="ORF">SAMN05444424_0840</name>
</gene>
<keyword evidence="20" id="KW-0046">Antibiotic resistance</keyword>
<feature type="domain" description="Glycosyl transferase family 51" evidence="27">
    <location>
        <begin position="51"/>
        <end position="214"/>
    </location>
</feature>
<dbReference type="EMBL" id="WWVX01000007">
    <property type="protein sequence ID" value="MZL70128.1"/>
    <property type="molecule type" value="Genomic_DNA"/>
</dbReference>
<evidence type="ECO:0000259" key="27">
    <source>
        <dbReference type="Pfam" id="PF00912"/>
    </source>
</evidence>
<dbReference type="Proteomes" id="UP000474718">
    <property type="component" value="Unassembled WGS sequence"/>
</dbReference>